<accession>A0ABW3EFS4</accession>
<dbReference type="Gene3D" id="3.50.50.60">
    <property type="entry name" value="FAD/NAD(P)-binding domain"/>
    <property type="match status" value="1"/>
</dbReference>
<dbReference type="EMBL" id="JBHTJA010000001">
    <property type="protein sequence ID" value="MFD0899037.1"/>
    <property type="molecule type" value="Genomic_DNA"/>
</dbReference>
<evidence type="ECO:0000259" key="1">
    <source>
        <dbReference type="Pfam" id="PF13454"/>
    </source>
</evidence>
<proteinExistence type="predicted"/>
<protein>
    <submittedName>
        <fullName evidence="2">FAD/NAD(P)-binding protein</fullName>
    </submittedName>
</protein>
<dbReference type="SUPFAM" id="SSF51905">
    <property type="entry name" value="FAD/NAD(P)-binding domain"/>
    <property type="match status" value="2"/>
</dbReference>
<name>A0ABW3EFS4_9ACTN</name>
<sequence>MDIAIIGAGAAAVALLDSLDPAAVEAVTVYDPAPLPWRGRPYGPDLESVRVNVPPEIMSIRAADPRHYGTWLGGTSEYDDPWLGRPVPPRAVYGRYLEDTAAAALARFARTEVLREAVTGLSLGGPGERIVVETAAGRRPADAAVVCVGGGTPPDLYGLAGAPGFVLDPYPLERTLADVPPDRDVAVIGAGLTAVDVVVSLAARGHTGRIGLVSRSGTLPHVWQRPMRTDVRYLTPDHLRTLAGPLTLDGLEDLVRKELADAGDSWEDVTALIARSMTGDPAATLREQFALMDSPLPGRRIVRMATHTAGPVAWRRLAEPDRRRLRAHARAITVQASPMVPRNAAVLLDLLDAGTLEILSGAGEITAAAGRFRVGHAAGVRAADAVINAVNPSAHAVPGTAAPLVSSLLAQGAARHPDGGLTVDPGTGRLVVGGRPDPRVLVAGDLAGDGPFLTTSIPGVAALAARAAGALVSPR</sequence>
<organism evidence="2 3">
    <name type="scientific">Actinomadura sediminis</name>
    <dbReference type="NCBI Taxonomy" id="1038904"/>
    <lineage>
        <taxon>Bacteria</taxon>
        <taxon>Bacillati</taxon>
        <taxon>Actinomycetota</taxon>
        <taxon>Actinomycetes</taxon>
        <taxon>Streptosporangiales</taxon>
        <taxon>Thermomonosporaceae</taxon>
        <taxon>Actinomadura</taxon>
    </lineage>
</organism>
<comment type="caution">
    <text evidence="2">The sequence shown here is derived from an EMBL/GenBank/DDBJ whole genome shotgun (WGS) entry which is preliminary data.</text>
</comment>
<feature type="domain" description="FAD-dependent urate hydroxylase HpyO/Asp monooxygenase CreE-like FAD/NAD(P)-binding" evidence="1">
    <location>
        <begin position="4"/>
        <end position="149"/>
    </location>
</feature>
<dbReference type="Pfam" id="PF13454">
    <property type="entry name" value="NAD_binding_9"/>
    <property type="match status" value="1"/>
</dbReference>
<evidence type="ECO:0000313" key="2">
    <source>
        <dbReference type="EMBL" id="MFD0899037.1"/>
    </source>
</evidence>
<keyword evidence="3" id="KW-1185">Reference proteome</keyword>
<gene>
    <name evidence="2" type="ORF">ACFQ11_01340</name>
</gene>
<dbReference type="Proteomes" id="UP001596972">
    <property type="component" value="Unassembled WGS sequence"/>
</dbReference>
<dbReference type="PANTHER" id="PTHR40254">
    <property type="entry name" value="BLR0577 PROTEIN"/>
    <property type="match status" value="1"/>
</dbReference>
<dbReference type="InterPro" id="IPR038732">
    <property type="entry name" value="HpyO/CreE_NAD-binding"/>
</dbReference>
<dbReference type="InterPro" id="IPR036188">
    <property type="entry name" value="FAD/NAD-bd_sf"/>
</dbReference>
<dbReference type="RefSeq" id="WP_378295832.1">
    <property type="nucleotide sequence ID" value="NZ_JBHTJA010000001.1"/>
</dbReference>
<dbReference type="PANTHER" id="PTHR40254:SF1">
    <property type="entry name" value="BLR0577 PROTEIN"/>
    <property type="match status" value="1"/>
</dbReference>
<evidence type="ECO:0000313" key="3">
    <source>
        <dbReference type="Proteomes" id="UP001596972"/>
    </source>
</evidence>
<dbReference type="InterPro" id="IPR052189">
    <property type="entry name" value="L-asp_N-monooxygenase_NS-form"/>
</dbReference>
<reference evidence="3" key="1">
    <citation type="journal article" date="2019" name="Int. J. Syst. Evol. Microbiol.">
        <title>The Global Catalogue of Microorganisms (GCM) 10K type strain sequencing project: providing services to taxonomists for standard genome sequencing and annotation.</title>
        <authorList>
            <consortium name="The Broad Institute Genomics Platform"/>
            <consortium name="The Broad Institute Genome Sequencing Center for Infectious Disease"/>
            <person name="Wu L."/>
            <person name="Ma J."/>
        </authorList>
    </citation>
    <scope>NUCLEOTIDE SEQUENCE [LARGE SCALE GENOMIC DNA]</scope>
    <source>
        <strain evidence="3">JCM 31202</strain>
    </source>
</reference>